<reference evidence="2" key="1">
    <citation type="submission" date="2023-07" db="EMBL/GenBank/DDBJ databases">
        <title>Description of three actinobacteria isolated from air of manufacturing shop in a pharmaceutical factory.</title>
        <authorList>
            <person name="Zhang D.-F."/>
        </authorList>
    </citation>
    <scope>NUCLEOTIDE SEQUENCE [LARGE SCALE GENOMIC DNA]</scope>
    <source>
        <strain evidence="2">CCTCC AB 207010</strain>
    </source>
</reference>
<dbReference type="InterPro" id="IPR017519">
    <property type="entry name" value="CHP03085"/>
</dbReference>
<keyword evidence="2" id="KW-1185">Reference proteome</keyword>
<name>A0ABU1FUQ1_9MICC</name>
<dbReference type="Proteomes" id="UP001260872">
    <property type="component" value="Unassembled WGS sequence"/>
</dbReference>
<evidence type="ECO:0000313" key="2">
    <source>
        <dbReference type="Proteomes" id="UP001260872"/>
    </source>
</evidence>
<evidence type="ECO:0000313" key="1">
    <source>
        <dbReference type="EMBL" id="MDR5712386.1"/>
    </source>
</evidence>
<dbReference type="InterPro" id="IPR034660">
    <property type="entry name" value="DinB/YfiT-like"/>
</dbReference>
<protein>
    <submittedName>
        <fullName evidence="1">TIGR03085 family metal-binding protein</fullName>
    </submittedName>
</protein>
<dbReference type="InterPro" id="IPR017517">
    <property type="entry name" value="Maleyloyr_isom"/>
</dbReference>
<organism evidence="1 2">
    <name type="scientific">Nesterenkonia flava</name>
    <dbReference type="NCBI Taxonomy" id="469799"/>
    <lineage>
        <taxon>Bacteria</taxon>
        <taxon>Bacillati</taxon>
        <taxon>Actinomycetota</taxon>
        <taxon>Actinomycetes</taxon>
        <taxon>Micrococcales</taxon>
        <taxon>Micrococcaceae</taxon>
        <taxon>Nesterenkonia</taxon>
    </lineage>
</organism>
<dbReference type="NCBIfam" id="TIGR03085">
    <property type="entry name" value="TIGR03085 family metal-binding protein"/>
    <property type="match status" value="1"/>
</dbReference>
<gene>
    <name evidence="1" type="ORF">RH857_09635</name>
</gene>
<comment type="caution">
    <text evidence="1">The sequence shown here is derived from an EMBL/GenBank/DDBJ whole genome shotgun (WGS) entry which is preliminary data.</text>
</comment>
<proteinExistence type="predicted"/>
<dbReference type="RefSeq" id="WP_310537763.1">
    <property type="nucleotide sequence ID" value="NZ_BAAAOC010000019.1"/>
</dbReference>
<dbReference type="EMBL" id="JAVKGT010000024">
    <property type="protein sequence ID" value="MDR5712386.1"/>
    <property type="molecule type" value="Genomic_DNA"/>
</dbReference>
<dbReference type="SUPFAM" id="SSF109854">
    <property type="entry name" value="DinB/YfiT-like putative metalloenzymes"/>
    <property type="match status" value="1"/>
</dbReference>
<dbReference type="NCBIfam" id="TIGR03083">
    <property type="entry name" value="maleylpyruvate isomerase family mycothiol-dependent enzyme"/>
    <property type="match status" value="1"/>
</dbReference>
<accession>A0ABU1FUQ1</accession>
<sequence length="231" mass="25137">MSASGAPPANGTFSESASVANRPVAVQQRMALAAALRSVDPDAPTLCEGWRAADLALHIVVRDSRPDLMVGQQLPGWKHRAQSAMDRLASRGYDYLVDRVKAGPPPLFPQRWAPVDNLVNTAEFYIHGQDVLRAQGGDDAGEGQASARQNVPAQHVSEQLQRALWGTGVKLFFPLAARSQGRRITFLSPRVGAVTRGRTDQQPMLVTGEPQELLLWASGREDHADVEIAYR</sequence>